<dbReference type="RefSeq" id="WP_039291060.1">
    <property type="nucleotide sequence ID" value="NZ_CP009458.1"/>
</dbReference>
<gene>
    <name evidence="1" type="ORF">LH23_11115</name>
</gene>
<dbReference type="Proteomes" id="UP000029516">
    <property type="component" value="Chromosome"/>
</dbReference>
<dbReference type="NCBIfam" id="TIGR03034">
    <property type="entry name" value="YPO3983 family protein"/>
    <property type="match status" value="1"/>
</dbReference>
<proteinExistence type="predicted"/>
<dbReference type="EMBL" id="CP009458">
    <property type="protein sequence ID" value="AIR61191.1"/>
    <property type="molecule type" value="Genomic_DNA"/>
</dbReference>
<evidence type="ECO:0000313" key="1">
    <source>
        <dbReference type="EMBL" id="AIR61191.1"/>
    </source>
</evidence>
<accession>A0AAN0S412</accession>
<dbReference type="Pfam" id="PF11692">
    <property type="entry name" value="DUF3289"/>
    <property type="match status" value="1"/>
</dbReference>
<reference evidence="1 2" key="1">
    <citation type="submission" date="2014-09" db="EMBL/GenBank/DDBJ databases">
        <authorList>
            <person name="Chan K.-G."/>
        </authorList>
    </citation>
    <scope>NUCLEOTIDE SEQUENCE [LARGE SCALE GENOMIC DNA]</scope>
    <source>
        <strain evidence="1 2">M006</strain>
    </source>
</reference>
<dbReference type="InterPro" id="IPR017483">
    <property type="entry name" value="CHP03034"/>
</dbReference>
<protein>
    <recommendedName>
        <fullName evidence="3">DUF3289 domain-containing protein</fullName>
    </recommendedName>
</protein>
<name>A0AAN0S412_9ENTR</name>
<sequence length="282" mass="33188">MPALRFPCTIFKTQKKMNDYQADDMRYGDLSDIKLKARFKLVDVSSRADPYTLTKISPFSQPHSRFHGSRDEGEMLTTWQCADILFDELRHRARLFAFVPPYDVLIGQMITHLQKGCGLPFRHALLDSALKEHILNDRTENSTRLLLKNILNKKIDWDNQYYPVSEYNALKTEIMRGKLPKFDRFQDNFNGLGITVHDTWATHIHIDSLKIENDRYHAVVRYTVQDHFGLDGDDISKVKFKFFRFFGIWFILQRYSRFKFKPFMTNMEAKITITGGRNDSNK</sequence>
<evidence type="ECO:0000313" key="2">
    <source>
        <dbReference type="Proteomes" id="UP000029516"/>
    </source>
</evidence>
<dbReference type="AlphaFoldDB" id="A0AAN0S412"/>
<dbReference type="KEGG" id="cem:LH23_11115"/>
<evidence type="ECO:0008006" key="3">
    <source>
        <dbReference type="Google" id="ProtNLM"/>
    </source>
</evidence>
<organism evidence="1 2">
    <name type="scientific">Cedecea neteri</name>
    <dbReference type="NCBI Taxonomy" id="158822"/>
    <lineage>
        <taxon>Bacteria</taxon>
        <taxon>Pseudomonadati</taxon>
        <taxon>Pseudomonadota</taxon>
        <taxon>Gammaproteobacteria</taxon>
        <taxon>Enterobacterales</taxon>
        <taxon>Enterobacteriaceae</taxon>
        <taxon>Cedecea</taxon>
    </lineage>
</organism>